<protein>
    <recommendedName>
        <fullName evidence="3">STAS/SEC14 domain-containing protein</fullName>
    </recommendedName>
</protein>
<evidence type="ECO:0000313" key="2">
    <source>
        <dbReference type="Proteomes" id="UP000034883"/>
    </source>
</evidence>
<evidence type="ECO:0000313" key="1">
    <source>
        <dbReference type="EMBL" id="AKF03794.1"/>
    </source>
</evidence>
<name>A0A0F6SDP3_9BACT</name>
<dbReference type="InterPro" id="IPR036513">
    <property type="entry name" value="STAS_dom_sf"/>
</dbReference>
<dbReference type="STRING" id="927083.DB32_000943"/>
<evidence type="ECO:0008006" key="3">
    <source>
        <dbReference type="Google" id="ProtNLM"/>
    </source>
</evidence>
<dbReference type="Pfam" id="PF11964">
    <property type="entry name" value="SpoIIAA-like"/>
    <property type="match status" value="1"/>
</dbReference>
<dbReference type="RefSeq" id="WP_053231216.1">
    <property type="nucleotide sequence ID" value="NZ_CP011125.1"/>
</dbReference>
<dbReference type="KEGG" id="samy:DB32_000943"/>
<dbReference type="Proteomes" id="UP000034883">
    <property type="component" value="Chromosome"/>
</dbReference>
<dbReference type="InterPro" id="IPR038396">
    <property type="entry name" value="SpoIIAA-like_sf"/>
</dbReference>
<dbReference type="SUPFAM" id="SSF52091">
    <property type="entry name" value="SpoIIaa-like"/>
    <property type="match status" value="1"/>
</dbReference>
<dbReference type="Gene3D" id="3.40.50.10600">
    <property type="entry name" value="SpoIIaa-like domains"/>
    <property type="match status" value="1"/>
</dbReference>
<dbReference type="InterPro" id="IPR021866">
    <property type="entry name" value="SpoIIAA-like"/>
</dbReference>
<dbReference type="EMBL" id="CP011125">
    <property type="protein sequence ID" value="AKF03794.1"/>
    <property type="molecule type" value="Genomic_DNA"/>
</dbReference>
<reference evidence="1 2" key="1">
    <citation type="submission" date="2015-03" db="EMBL/GenBank/DDBJ databases">
        <title>Genome assembly of Sandaracinus amylolyticus DSM 53668.</title>
        <authorList>
            <person name="Sharma G."/>
            <person name="Subramanian S."/>
        </authorList>
    </citation>
    <scope>NUCLEOTIDE SEQUENCE [LARGE SCALE GENOMIC DNA]</scope>
    <source>
        <strain evidence="1 2">DSM 53668</strain>
    </source>
</reference>
<sequence>MRQTLRAGSFEARVEKRASYLLIVEGDDDITAAQMREYLDAVDRAAERAGTKNVMFDARGNHGPYVADVHAERWEFLTVRTKLERVAVLLPRELDVSRVNMTAIAKRGKARVRAFADEAAAEKWLSSG</sequence>
<proteinExistence type="predicted"/>
<organism evidence="1 2">
    <name type="scientific">Sandaracinus amylolyticus</name>
    <dbReference type="NCBI Taxonomy" id="927083"/>
    <lineage>
        <taxon>Bacteria</taxon>
        <taxon>Pseudomonadati</taxon>
        <taxon>Myxococcota</taxon>
        <taxon>Polyangia</taxon>
        <taxon>Polyangiales</taxon>
        <taxon>Sandaracinaceae</taxon>
        <taxon>Sandaracinus</taxon>
    </lineage>
</organism>
<accession>A0A0F6SDP3</accession>
<gene>
    <name evidence="1" type="ORF">DB32_000943</name>
</gene>
<dbReference type="AlphaFoldDB" id="A0A0F6SDP3"/>
<keyword evidence="2" id="KW-1185">Reference proteome</keyword>